<dbReference type="RefSeq" id="WP_174968994.1">
    <property type="nucleotide sequence ID" value="NZ_BAAAVY010000010.1"/>
</dbReference>
<dbReference type="AlphaFoldDB" id="A0A380WH03"/>
<feature type="signal peptide" evidence="1">
    <location>
        <begin position="1"/>
        <end position="28"/>
    </location>
</feature>
<dbReference type="Proteomes" id="UP000254701">
    <property type="component" value="Unassembled WGS sequence"/>
</dbReference>
<evidence type="ECO:0000313" key="2">
    <source>
        <dbReference type="EMBL" id="SUU88045.1"/>
    </source>
</evidence>
<accession>A0A380WH03</accession>
<sequence length="88" mass="9183">MPAIFSTTRVLSGVSLGVLCGLLQPAWADPVVILDGQDITADIGFDPFQEFTVGACATGTYSGRIYESGEVGYIRKTGAGTLVPAMHC</sequence>
<organism evidence="2 3">
    <name type="scientific">Aminobacter aminovorans</name>
    <name type="common">Chelatobacter heintzii</name>
    <dbReference type="NCBI Taxonomy" id="83263"/>
    <lineage>
        <taxon>Bacteria</taxon>
        <taxon>Pseudomonadati</taxon>
        <taxon>Pseudomonadota</taxon>
        <taxon>Alphaproteobacteria</taxon>
        <taxon>Hyphomicrobiales</taxon>
        <taxon>Phyllobacteriaceae</taxon>
        <taxon>Aminobacter</taxon>
    </lineage>
</organism>
<evidence type="ECO:0000256" key="1">
    <source>
        <dbReference type="SAM" id="SignalP"/>
    </source>
</evidence>
<feature type="chain" id="PRO_5016855348" evidence="1">
    <location>
        <begin position="29"/>
        <end position="88"/>
    </location>
</feature>
<dbReference type="EMBL" id="UFSM01000001">
    <property type="protein sequence ID" value="SUU88045.1"/>
    <property type="molecule type" value="Genomic_DNA"/>
</dbReference>
<proteinExistence type="predicted"/>
<gene>
    <name evidence="2" type="ORF">NCTC10684_01251</name>
</gene>
<protein>
    <submittedName>
        <fullName evidence="2">Uncharacterized protein</fullName>
    </submittedName>
</protein>
<evidence type="ECO:0000313" key="3">
    <source>
        <dbReference type="Proteomes" id="UP000254701"/>
    </source>
</evidence>
<name>A0A380WH03_AMIAI</name>
<reference evidence="2 3" key="1">
    <citation type="submission" date="2018-06" db="EMBL/GenBank/DDBJ databases">
        <authorList>
            <consortium name="Pathogen Informatics"/>
            <person name="Doyle S."/>
        </authorList>
    </citation>
    <scope>NUCLEOTIDE SEQUENCE [LARGE SCALE GENOMIC DNA]</scope>
    <source>
        <strain evidence="2 3">NCTC10684</strain>
    </source>
</reference>
<keyword evidence="1" id="KW-0732">Signal</keyword>